<evidence type="ECO:0008006" key="6">
    <source>
        <dbReference type="Google" id="ProtNLM"/>
    </source>
</evidence>
<keyword evidence="5" id="KW-1185">Reference proteome</keyword>
<evidence type="ECO:0000313" key="5">
    <source>
        <dbReference type="Proteomes" id="UP000093740"/>
    </source>
</evidence>
<dbReference type="RefSeq" id="WP_033191055.1">
    <property type="nucleotide sequence ID" value="NZ_CP014334.2"/>
</dbReference>
<dbReference type="Proteomes" id="UP000093740">
    <property type="component" value="Chromosome"/>
</dbReference>
<name>A0AAI8CLB3_FERIS</name>
<keyword evidence="3" id="KW-0472">Membrane</keyword>
<feature type="transmembrane region" description="Helical" evidence="3">
    <location>
        <begin position="153"/>
        <end position="170"/>
    </location>
</feature>
<dbReference type="InterPro" id="IPR019734">
    <property type="entry name" value="TPR_rpt"/>
</dbReference>
<gene>
    <name evidence="4" type="ORF">NA23_03705</name>
</gene>
<keyword evidence="3" id="KW-1133">Transmembrane helix</keyword>
<dbReference type="Gene3D" id="1.25.40.10">
    <property type="entry name" value="Tetratricopeptide repeat domain"/>
    <property type="match status" value="1"/>
</dbReference>
<feature type="transmembrane region" description="Helical" evidence="3">
    <location>
        <begin position="12"/>
        <end position="34"/>
    </location>
</feature>
<reference evidence="4 5" key="1">
    <citation type="journal article" date="2015" name="Stand. Genomic Sci.">
        <title>Genome sequence of a native-feather degrading extremely thermophilic Eubacterium, Fervidobacterium islandicum AW-1.</title>
        <authorList>
            <person name="Lee Y.J."/>
            <person name="Jeong H."/>
            <person name="Park G.S."/>
            <person name="Kwak Y."/>
            <person name="Lee S.J."/>
            <person name="Lee S.J."/>
            <person name="Park M.K."/>
            <person name="Kim J.Y."/>
            <person name="Kang H.K."/>
            <person name="Shin J.H."/>
            <person name="Lee D.W."/>
        </authorList>
    </citation>
    <scope>NUCLEOTIDE SEQUENCE [LARGE SCALE GENOMIC DNA]</scope>
    <source>
        <strain evidence="4 5">AW-1</strain>
    </source>
</reference>
<keyword evidence="3" id="KW-0812">Transmembrane</keyword>
<evidence type="ECO:0000256" key="1">
    <source>
        <dbReference type="PROSITE-ProRule" id="PRU00339"/>
    </source>
</evidence>
<dbReference type="PROSITE" id="PS50005">
    <property type="entry name" value="TPR"/>
    <property type="match status" value="1"/>
</dbReference>
<dbReference type="KEGG" id="fia:NA23_03705"/>
<accession>A0AAI8CLB3</accession>
<dbReference type="EMBL" id="CP014334">
    <property type="protein sequence ID" value="AMW32482.1"/>
    <property type="molecule type" value="Genomic_DNA"/>
</dbReference>
<keyword evidence="1" id="KW-0802">TPR repeat</keyword>
<evidence type="ECO:0000256" key="3">
    <source>
        <dbReference type="SAM" id="Phobius"/>
    </source>
</evidence>
<evidence type="ECO:0000313" key="4">
    <source>
        <dbReference type="EMBL" id="AMW32482.1"/>
    </source>
</evidence>
<dbReference type="AlphaFoldDB" id="A0AAI8CLB3"/>
<dbReference type="InterPro" id="IPR011990">
    <property type="entry name" value="TPR-like_helical_dom_sf"/>
</dbReference>
<dbReference type="SUPFAM" id="SSF48452">
    <property type="entry name" value="TPR-like"/>
    <property type="match status" value="1"/>
</dbReference>
<feature type="repeat" description="TPR" evidence="1">
    <location>
        <begin position="38"/>
        <end position="71"/>
    </location>
</feature>
<organism evidence="4 5">
    <name type="scientific">Fervidobacterium islandicum</name>
    <dbReference type="NCBI Taxonomy" id="2423"/>
    <lineage>
        <taxon>Bacteria</taxon>
        <taxon>Thermotogati</taxon>
        <taxon>Thermotogota</taxon>
        <taxon>Thermotogae</taxon>
        <taxon>Thermotogales</taxon>
        <taxon>Fervidobacteriaceae</taxon>
        <taxon>Fervidobacterium</taxon>
    </lineage>
</organism>
<protein>
    <recommendedName>
        <fullName evidence="6">Tetratricopeptide repeat protein</fullName>
    </recommendedName>
</protein>
<feature type="compositionally biased region" description="Basic and acidic residues" evidence="2">
    <location>
        <begin position="257"/>
        <end position="276"/>
    </location>
</feature>
<feature type="region of interest" description="Disordered" evidence="2">
    <location>
        <begin position="250"/>
        <end position="276"/>
    </location>
</feature>
<evidence type="ECO:0000256" key="2">
    <source>
        <dbReference type="SAM" id="MobiDB-lite"/>
    </source>
</evidence>
<sequence>MTFEKSHLNEWYILPLFTLIFAILLATATLLLAVSQRAIEYYSAAELSYKSGDYSTALRNYELALSTDPKIEGYDSQIKFKMGISAYMMGDYDKARSYLAGYNNDFVRALLDSIAQRKAQDEWKKWIATYRPTTVEEATQVVSQVQQKSKINWVPVLIIFVTTFSVLLIAELRIYKARRMVVELPAKPSEISPVVDTGGSKSYETVEQPKPEVSEEFQLIPEDARIVDFEELLKSEIDVFKDIFEQISTQHASQEPEEAKSFEELELKPSGGAEKDWAEREKIVEEILGETKELIEDLGRMVEQKPEEEQTTQFELESIEAELVSKLKTLRDSWNEEIQLTADLYEEIQKDFSEFDTLEKITDEETKVLVEKLIKLRQGENN</sequence>
<proteinExistence type="predicted"/>